<evidence type="ECO:0000256" key="3">
    <source>
        <dbReference type="ARBA" id="ARBA00022603"/>
    </source>
</evidence>
<evidence type="ECO:0000313" key="11">
    <source>
        <dbReference type="Proteomes" id="UP000305848"/>
    </source>
</evidence>
<dbReference type="InterPro" id="IPR006366">
    <property type="entry name" value="CobA/CysG_C"/>
</dbReference>
<evidence type="ECO:0000259" key="9">
    <source>
        <dbReference type="Pfam" id="PF00590"/>
    </source>
</evidence>
<feature type="domain" description="Tetrapyrrole methylase" evidence="9">
    <location>
        <begin position="6"/>
        <end position="217"/>
    </location>
</feature>
<dbReference type="InterPro" id="IPR050161">
    <property type="entry name" value="Siro_Cobalamin_biosynth"/>
</dbReference>
<evidence type="ECO:0000313" key="10">
    <source>
        <dbReference type="EMBL" id="TKK67761.1"/>
    </source>
</evidence>
<dbReference type="OrthoDB" id="9815856at2"/>
<evidence type="ECO:0000256" key="8">
    <source>
        <dbReference type="RuleBase" id="RU003960"/>
    </source>
</evidence>
<dbReference type="Gene3D" id="3.40.1010.10">
    <property type="entry name" value="Cobalt-precorrin-4 Transmethylase, Domain 1"/>
    <property type="match status" value="1"/>
</dbReference>
<dbReference type="GO" id="GO:0019354">
    <property type="term" value="P:siroheme biosynthetic process"/>
    <property type="evidence" value="ECO:0007669"/>
    <property type="project" value="InterPro"/>
</dbReference>
<keyword evidence="6" id="KW-0627">Porphyrin biosynthesis</keyword>
<name>A0A4U3KYF6_9BACT</name>
<keyword evidence="5" id="KW-0949">S-adenosyl-L-methionine</keyword>
<dbReference type="NCBIfam" id="TIGR01469">
    <property type="entry name" value="cobA_cysG_Cterm"/>
    <property type="match status" value="1"/>
</dbReference>
<evidence type="ECO:0000256" key="7">
    <source>
        <dbReference type="ARBA" id="ARBA00025705"/>
    </source>
</evidence>
<dbReference type="EMBL" id="SZQL01000010">
    <property type="protein sequence ID" value="TKK67761.1"/>
    <property type="molecule type" value="Genomic_DNA"/>
</dbReference>
<dbReference type="InterPro" id="IPR014777">
    <property type="entry name" value="4pyrrole_Mease_sub1"/>
</dbReference>
<dbReference type="NCBIfam" id="NF004790">
    <property type="entry name" value="PRK06136.1"/>
    <property type="match status" value="1"/>
</dbReference>
<proteinExistence type="inferred from homology"/>
<dbReference type="GO" id="GO:0004851">
    <property type="term" value="F:uroporphyrin-III C-methyltransferase activity"/>
    <property type="evidence" value="ECO:0007669"/>
    <property type="project" value="UniProtKB-EC"/>
</dbReference>
<evidence type="ECO:0000256" key="2">
    <source>
        <dbReference type="ARBA" id="ARBA00012162"/>
    </source>
</evidence>
<dbReference type="FunFam" id="3.40.1010.10:FF:000001">
    <property type="entry name" value="Siroheme synthase"/>
    <property type="match status" value="1"/>
</dbReference>
<comment type="pathway">
    <text evidence="7">Porphyrin-containing compound metabolism; siroheme biosynthesis; precorrin-2 from uroporphyrinogen III: step 1/1.</text>
</comment>
<dbReference type="GO" id="GO:0032259">
    <property type="term" value="P:methylation"/>
    <property type="evidence" value="ECO:0007669"/>
    <property type="project" value="UniProtKB-KW"/>
</dbReference>
<dbReference type="InterPro" id="IPR035996">
    <property type="entry name" value="4pyrrol_Methylase_sf"/>
</dbReference>
<comment type="similarity">
    <text evidence="1 8">Belongs to the precorrin methyltransferase family.</text>
</comment>
<gene>
    <name evidence="10" type="primary">cobA</name>
    <name evidence="10" type="ORF">FC093_13505</name>
</gene>
<dbReference type="CDD" id="cd11642">
    <property type="entry name" value="SUMT"/>
    <property type="match status" value="1"/>
</dbReference>
<dbReference type="Pfam" id="PF00590">
    <property type="entry name" value="TP_methylase"/>
    <property type="match status" value="1"/>
</dbReference>
<evidence type="ECO:0000256" key="1">
    <source>
        <dbReference type="ARBA" id="ARBA00005879"/>
    </source>
</evidence>
<dbReference type="EC" id="2.1.1.107" evidence="2"/>
<reference evidence="10 11" key="1">
    <citation type="submission" date="2019-05" db="EMBL/GenBank/DDBJ databases">
        <title>Panacibacter sp. strain 17mud1-8 Genome sequencing and assembly.</title>
        <authorList>
            <person name="Chhetri G."/>
        </authorList>
    </citation>
    <scope>NUCLEOTIDE SEQUENCE [LARGE SCALE GENOMIC DNA]</scope>
    <source>
        <strain evidence="10 11">17mud1-8</strain>
    </source>
</reference>
<keyword evidence="4 8" id="KW-0808">Transferase</keyword>
<organism evidence="10 11">
    <name type="scientific">Ilyomonas limi</name>
    <dbReference type="NCBI Taxonomy" id="2575867"/>
    <lineage>
        <taxon>Bacteria</taxon>
        <taxon>Pseudomonadati</taxon>
        <taxon>Bacteroidota</taxon>
        <taxon>Chitinophagia</taxon>
        <taxon>Chitinophagales</taxon>
        <taxon>Chitinophagaceae</taxon>
        <taxon>Ilyomonas</taxon>
    </lineage>
</organism>
<accession>A0A4U3KYF6</accession>
<dbReference type="AlphaFoldDB" id="A0A4U3KYF6"/>
<dbReference type="PROSITE" id="PS00840">
    <property type="entry name" value="SUMT_2"/>
    <property type="match status" value="1"/>
</dbReference>
<dbReference type="RefSeq" id="WP_137262326.1">
    <property type="nucleotide sequence ID" value="NZ_SZQL01000010.1"/>
</dbReference>
<dbReference type="PANTHER" id="PTHR45790">
    <property type="entry name" value="SIROHEME SYNTHASE-RELATED"/>
    <property type="match status" value="1"/>
</dbReference>
<dbReference type="InterPro" id="IPR003043">
    <property type="entry name" value="Uropor_MeTrfase_CS"/>
</dbReference>
<dbReference type="PANTHER" id="PTHR45790:SF3">
    <property type="entry name" value="S-ADENOSYL-L-METHIONINE-DEPENDENT UROPORPHYRINOGEN III METHYLTRANSFERASE, CHLOROPLASTIC"/>
    <property type="match status" value="1"/>
</dbReference>
<sequence>MQQPHKVYFIGAGPGDPGLMTVKAAKILQRADVVITDRLVSEDILQEYVPCSAQIIAVGKQGGSSASASQKEINELLVEKAGLYPTVVRLKGGDTSIFSNILDELLALNAVGIVYEIIPGITALSGAAAYTGIPLTAREHAAGVRILTYYKHTAIAPDAWRELATMKDTLVLYMSGASLPEVVDKLLEHDASVATPFVVVEQATTPNQYVYSATLQQYKNQPPATAFISPSLVIIGKVAGLYKQFAWLPNKEERVPYFAPLDTLTELFNDIKNGNNVSRA</sequence>
<protein>
    <recommendedName>
        <fullName evidence="2">uroporphyrinogen-III C-methyltransferase</fullName>
        <ecNumber evidence="2">2.1.1.107</ecNumber>
    </recommendedName>
</protein>
<evidence type="ECO:0000256" key="5">
    <source>
        <dbReference type="ARBA" id="ARBA00022691"/>
    </source>
</evidence>
<dbReference type="InterPro" id="IPR000878">
    <property type="entry name" value="4pyrrol_Mease"/>
</dbReference>
<dbReference type="Proteomes" id="UP000305848">
    <property type="component" value="Unassembled WGS sequence"/>
</dbReference>
<dbReference type="InterPro" id="IPR014776">
    <property type="entry name" value="4pyrrole_Mease_sub2"/>
</dbReference>
<dbReference type="PROSITE" id="PS00839">
    <property type="entry name" value="SUMT_1"/>
    <property type="match status" value="1"/>
</dbReference>
<keyword evidence="3 8" id="KW-0489">Methyltransferase</keyword>
<evidence type="ECO:0000256" key="4">
    <source>
        <dbReference type="ARBA" id="ARBA00022679"/>
    </source>
</evidence>
<comment type="caution">
    <text evidence="10">The sequence shown here is derived from an EMBL/GenBank/DDBJ whole genome shotgun (WGS) entry which is preliminary data.</text>
</comment>
<dbReference type="Gene3D" id="3.30.950.10">
    <property type="entry name" value="Methyltransferase, Cobalt-precorrin-4 Transmethylase, Domain 2"/>
    <property type="match status" value="1"/>
</dbReference>
<evidence type="ECO:0000256" key="6">
    <source>
        <dbReference type="ARBA" id="ARBA00023244"/>
    </source>
</evidence>
<dbReference type="SUPFAM" id="SSF53790">
    <property type="entry name" value="Tetrapyrrole methylase"/>
    <property type="match status" value="1"/>
</dbReference>
<keyword evidence="11" id="KW-1185">Reference proteome</keyword>